<dbReference type="Gene3D" id="3.40.50.150">
    <property type="entry name" value="Vaccinia Virus protein VP39"/>
    <property type="match status" value="1"/>
</dbReference>
<protein>
    <submittedName>
        <fullName evidence="2">2-O-methyltransferase NoeI</fullName>
        <ecNumber evidence="2">2.1.1.-</ecNumber>
    </submittedName>
</protein>
<dbReference type="GO" id="GO:0008171">
    <property type="term" value="F:O-methyltransferase activity"/>
    <property type="evidence" value="ECO:0007669"/>
    <property type="project" value="TreeGrafter"/>
</dbReference>
<dbReference type="SUPFAM" id="SSF53335">
    <property type="entry name" value="S-adenosyl-L-methionine-dependent methyltransferases"/>
    <property type="match status" value="1"/>
</dbReference>
<dbReference type="PANTHER" id="PTHR36973:SF4">
    <property type="entry name" value="NODULATION PROTEIN"/>
    <property type="match status" value="1"/>
</dbReference>
<reference evidence="2 3" key="1">
    <citation type="submission" date="2019-02" db="EMBL/GenBank/DDBJ databases">
        <title>Deep-cultivation of Planctomycetes and their phenomic and genomic characterization uncovers novel biology.</title>
        <authorList>
            <person name="Wiegand S."/>
            <person name="Jogler M."/>
            <person name="Boedeker C."/>
            <person name="Pinto D."/>
            <person name="Vollmers J."/>
            <person name="Rivas-Marin E."/>
            <person name="Kohn T."/>
            <person name="Peeters S.H."/>
            <person name="Heuer A."/>
            <person name="Rast P."/>
            <person name="Oberbeckmann S."/>
            <person name="Bunk B."/>
            <person name="Jeske O."/>
            <person name="Meyerdierks A."/>
            <person name="Storesund J.E."/>
            <person name="Kallscheuer N."/>
            <person name="Luecker S."/>
            <person name="Lage O.M."/>
            <person name="Pohl T."/>
            <person name="Merkel B.J."/>
            <person name="Hornburger P."/>
            <person name="Mueller R.-W."/>
            <person name="Bruemmer F."/>
            <person name="Labrenz M."/>
            <person name="Spormann A.M."/>
            <person name="Op den Camp H."/>
            <person name="Overmann J."/>
            <person name="Amann R."/>
            <person name="Jetten M.S.M."/>
            <person name="Mascher T."/>
            <person name="Medema M.H."/>
            <person name="Devos D.P."/>
            <person name="Kaster A.-K."/>
            <person name="Ovreas L."/>
            <person name="Rohde M."/>
            <person name="Galperin M.Y."/>
            <person name="Jogler C."/>
        </authorList>
    </citation>
    <scope>NUCLEOTIDE SEQUENCE [LARGE SCALE GENOMIC DNA]</scope>
    <source>
        <strain evidence="2 3">SV_7m_r</strain>
    </source>
</reference>
<keyword evidence="3" id="KW-1185">Reference proteome</keyword>
<evidence type="ECO:0000313" key="2">
    <source>
        <dbReference type="EMBL" id="QDT61734.1"/>
    </source>
</evidence>
<sequence>MKLRAPNTLLNRLIPPRVTEYMISQLEFGLGIGCGAGASRSGEKVVFDAVKFAASGPLTIFDVGANQGQYATALLGSLKDHSDFQLHCFEPSGKTFKILQENLAEASNVQLNNFGLADQAKHSTLFMNEEGSGLASLTERKLDHIGIDHGKISEEVELRTLSDYCQEKQIEAIDLLKIDVEGHELDVINGAMPLLANGAITMVQFEFGGCNIDTRTYFQDFYLLFDSMDFELYRVLPSRCLLRIPKYREKHEKFRTMNYLAVRKDLQLSKRFSRTR</sequence>
<name>A0A517T011_9BACT</name>
<dbReference type="Pfam" id="PF05050">
    <property type="entry name" value="Methyltransf_21"/>
    <property type="match status" value="1"/>
</dbReference>
<dbReference type="AlphaFoldDB" id="A0A517T011"/>
<dbReference type="NCBIfam" id="TIGR01444">
    <property type="entry name" value="fkbM_fam"/>
    <property type="match status" value="1"/>
</dbReference>
<feature type="domain" description="Methyltransferase FkbM" evidence="1">
    <location>
        <begin position="62"/>
        <end position="231"/>
    </location>
</feature>
<dbReference type="EC" id="2.1.1.-" evidence="2"/>
<evidence type="ECO:0000259" key="1">
    <source>
        <dbReference type="Pfam" id="PF05050"/>
    </source>
</evidence>
<evidence type="ECO:0000313" key="3">
    <source>
        <dbReference type="Proteomes" id="UP000315003"/>
    </source>
</evidence>
<gene>
    <name evidence="2" type="primary">noeI_2</name>
    <name evidence="2" type="ORF">SV7mr_42740</name>
</gene>
<accession>A0A517T011</accession>
<dbReference type="Proteomes" id="UP000315003">
    <property type="component" value="Chromosome"/>
</dbReference>
<dbReference type="InterPro" id="IPR006342">
    <property type="entry name" value="FkbM_mtfrase"/>
</dbReference>
<keyword evidence="2" id="KW-0489">Methyltransferase</keyword>
<dbReference type="EMBL" id="CP036272">
    <property type="protein sequence ID" value="QDT61734.1"/>
    <property type="molecule type" value="Genomic_DNA"/>
</dbReference>
<keyword evidence="2" id="KW-0808">Transferase</keyword>
<proteinExistence type="predicted"/>
<organism evidence="2 3">
    <name type="scientific">Stieleria bergensis</name>
    <dbReference type="NCBI Taxonomy" id="2528025"/>
    <lineage>
        <taxon>Bacteria</taxon>
        <taxon>Pseudomonadati</taxon>
        <taxon>Planctomycetota</taxon>
        <taxon>Planctomycetia</taxon>
        <taxon>Pirellulales</taxon>
        <taxon>Pirellulaceae</taxon>
        <taxon>Stieleria</taxon>
    </lineage>
</organism>
<dbReference type="GO" id="GO:0032259">
    <property type="term" value="P:methylation"/>
    <property type="evidence" value="ECO:0007669"/>
    <property type="project" value="UniProtKB-KW"/>
</dbReference>
<dbReference type="RefSeq" id="WP_419187649.1">
    <property type="nucleotide sequence ID" value="NZ_CP036272.1"/>
</dbReference>
<dbReference type="InterPro" id="IPR029063">
    <property type="entry name" value="SAM-dependent_MTases_sf"/>
</dbReference>
<dbReference type="PANTHER" id="PTHR36973">
    <property type="entry name" value="SLL1456 PROTEIN-RELATED"/>
    <property type="match status" value="1"/>
</dbReference>
<dbReference type="InterPro" id="IPR053188">
    <property type="entry name" value="FkbM_Methyltransferase"/>
</dbReference>